<accession>A0A0B2VH50</accession>
<evidence type="ECO:0000256" key="1">
    <source>
        <dbReference type="ARBA" id="ARBA00004245"/>
    </source>
</evidence>
<feature type="transmembrane region" description="Helical" evidence="9">
    <location>
        <begin position="38"/>
        <end position="55"/>
    </location>
</feature>
<proteinExistence type="predicted"/>
<evidence type="ECO:0000313" key="12">
    <source>
        <dbReference type="Proteomes" id="UP000031036"/>
    </source>
</evidence>
<dbReference type="Proteomes" id="UP000031036">
    <property type="component" value="Unassembled WGS sequence"/>
</dbReference>
<dbReference type="AlphaFoldDB" id="A0A0B2VH50"/>
<comment type="subcellular location">
    <subcellularLocation>
        <location evidence="6">Cell projection</location>
        <location evidence="6">Pseudopodium</location>
    </subcellularLocation>
    <subcellularLocation>
        <location evidence="1">Cytoplasm</location>
        <location evidence="1">Cytoskeleton</location>
    </subcellularLocation>
</comment>
<feature type="compositionally biased region" description="Polar residues" evidence="8">
    <location>
        <begin position="217"/>
        <end position="227"/>
    </location>
</feature>
<keyword evidence="2" id="KW-0963">Cytoplasm</keyword>
<protein>
    <recommendedName>
        <fullName evidence="7">Major sperm protein</fullName>
    </recommendedName>
</protein>
<feature type="transmembrane region" description="Helical" evidence="9">
    <location>
        <begin position="61"/>
        <end position="79"/>
    </location>
</feature>
<evidence type="ECO:0000256" key="8">
    <source>
        <dbReference type="SAM" id="MobiDB-lite"/>
    </source>
</evidence>
<dbReference type="InterPro" id="IPR051155">
    <property type="entry name" value="Nematode_MSP"/>
</dbReference>
<keyword evidence="3 7" id="KW-0206">Cytoskeleton</keyword>
<gene>
    <name evidence="11" type="primary">msp-32</name>
    <name evidence="11" type="ORF">Tcan_11653</name>
</gene>
<feature type="transmembrane region" description="Helical" evidence="9">
    <location>
        <begin position="111"/>
        <end position="128"/>
    </location>
</feature>
<evidence type="ECO:0000256" key="7">
    <source>
        <dbReference type="RuleBase" id="RU003425"/>
    </source>
</evidence>
<dbReference type="GO" id="GO:0005856">
    <property type="term" value="C:cytoskeleton"/>
    <property type="evidence" value="ECO:0007669"/>
    <property type="project" value="UniProtKB-SubCell"/>
</dbReference>
<dbReference type="OrthoDB" id="5784816at2759"/>
<evidence type="ECO:0000313" key="11">
    <source>
        <dbReference type="EMBL" id="KHN82856.1"/>
    </source>
</evidence>
<keyword evidence="9" id="KW-0812">Transmembrane</keyword>
<comment type="function">
    <text evidence="5 7">Central component in molecular interactions underlying sperm crawling. Forms an extensive filament system that extends from sperm villipoda, along the leading edge of the pseudopod.</text>
</comment>
<dbReference type="EMBL" id="JPKZ01001291">
    <property type="protein sequence ID" value="KHN82856.1"/>
    <property type="molecule type" value="Genomic_DNA"/>
</dbReference>
<dbReference type="Pfam" id="PF00635">
    <property type="entry name" value="Motile_Sperm"/>
    <property type="match status" value="1"/>
</dbReference>
<keyword evidence="12" id="KW-1185">Reference proteome</keyword>
<feature type="compositionally biased region" description="Basic and acidic residues" evidence="8">
    <location>
        <begin position="228"/>
        <end position="241"/>
    </location>
</feature>
<keyword evidence="9" id="KW-0472">Membrane</keyword>
<name>A0A0B2VH50_TOXCA</name>
<dbReference type="GO" id="GO:0031143">
    <property type="term" value="C:pseudopodium"/>
    <property type="evidence" value="ECO:0007669"/>
    <property type="project" value="UniProtKB-SubCell"/>
</dbReference>
<evidence type="ECO:0000256" key="2">
    <source>
        <dbReference type="ARBA" id="ARBA00022490"/>
    </source>
</evidence>
<dbReference type="InterPro" id="IPR013783">
    <property type="entry name" value="Ig-like_fold"/>
</dbReference>
<evidence type="ECO:0000256" key="9">
    <source>
        <dbReference type="SAM" id="Phobius"/>
    </source>
</evidence>
<dbReference type="OMA" id="APYDFEN"/>
<keyword evidence="9" id="KW-1133">Transmembrane helix</keyword>
<keyword evidence="4" id="KW-0966">Cell projection</keyword>
<comment type="caution">
    <text evidence="11">The sequence shown here is derived from an EMBL/GenBank/DDBJ whole genome shotgun (WGS) entry which is preliminary data.</text>
</comment>
<feature type="compositionally biased region" description="Basic and acidic residues" evidence="8">
    <location>
        <begin position="148"/>
        <end position="172"/>
    </location>
</feature>
<evidence type="ECO:0000256" key="3">
    <source>
        <dbReference type="ARBA" id="ARBA00023212"/>
    </source>
</evidence>
<evidence type="ECO:0000259" key="10">
    <source>
        <dbReference type="PROSITE" id="PS50202"/>
    </source>
</evidence>
<feature type="compositionally biased region" description="Basic and acidic residues" evidence="8">
    <location>
        <begin position="190"/>
        <end position="202"/>
    </location>
</feature>
<feature type="domain" description="MSP" evidence="10">
    <location>
        <begin position="268"/>
        <end position="390"/>
    </location>
</feature>
<feature type="region of interest" description="Disordered" evidence="8">
    <location>
        <begin position="144"/>
        <end position="249"/>
    </location>
</feature>
<dbReference type="PANTHER" id="PTHR22920:SF7">
    <property type="entry name" value="MSP DOMAIN-CONTAINING PROTEIN-RELATED"/>
    <property type="match status" value="1"/>
</dbReference>
<dbReference type="InterPro" id="IPR000535">
    <property type="entry name" value="MSP_dom"/>
</dbReference>
<reference evidence="11 12" key="1">
    <citation type="submission" date="2014-11" db="EMBL/GenBank/DDBJ databases">
        <title>Genetic blueprint of the zoonotic pathogen Toxocara canis.</title>
        <authorList>
            <person name="Zhu X.-Q."/>
            <person name="Korhonen P.K."/>
            <person name="Cai H."/>
            <person name="Young N.D."/>
            <person name="Nejsum P."/>
            <person name="von Samson-Himmelstjerna G."/>
            <person name="Boag P.R."/>
            <person name="Tan P."/>
            <person name="Li Q."/>
            <person name="Min J."/>
            <person name="Yang Y."/>
            <person name="Wang X."/>
            <person name="Fang X."/>
            <person name="Hall R.S."/>
            <person name="Hofmann A."/>
            <person name="Sternberg P.W."/>
            <person name="Jex A.R."/>
            <person name="Gasser R.B."/>
        </authorList>
    </citation>
    <scope>NUCLEOTIDE SEQUENCE [LARGE SCALE GENOMIC DNA]</scope>
    <source>
        <strain evidence="11">PN_DK_2014</strain>
    </source>
</reference>
<dbReference type="PANTHER" id="PTHR22920">
    <property type="entry name" value="MAJOR SPERM PROTEIN"/>
    <property type="match status" value="1"/>
</dbReference>
<organism evidence="11 12">
    <name type="scientific">Toxocara canis</name>
    <name type="common">Canine roundworm</name>
    <dbReference type="NCBI Taxonomy" id="6265"/>
    <lineage>
        <taxon>Eukaryota</taxon>
        <taxon>Metazoa</taxon>
        <taxon>Ecdysozoa</taxon>
        <taxon>Nematoda</taxon>
        <taxon>Chromadorea</taxon>
        <taxon>Rhabditida</taxon>
        <taxon>Spirurina</taxon>
        <taxon>Ascaridomorpha</taxon>
        <taxon>Ascaridoidea</taxon>
        <taxon>Toxocaridae</taxon>
        <taxon>Toxocara</taxon>
    </lineage>
</organism>
<dbReference type="SUPFAM" id="SSF49354">
    <property type="entry name" value="PapD-like"/>
    <property type="match status" value="1"/>
</dbReference>
<feature type="transmembrane region" description="Helical" evidence="9">
    <location>
        <begin position="88"/>
        <end position="105"/>
    </location>
</feature>
<dbReference type="PROSITE" id="PS50202">
    <property type="entry name" value="MSP"/>
    <property type="match status" value="1"/>
</dbReference>
<dbReference type="InterPro" id="IPR008962">
    <property type="entry name" value="PapD-like_sf"/>
</dbReference>
<dbReference type="Gene3D" id="2.60.40.10">
    <property type="entry name" value="Immunoglobulins"/>
    <property type="match status" value="1"/>
</dbReference>
<sequence>MTNPTSEVQDHLSSLVYDQRYFTARGLRQLHESSGIEEFTWALVIALITAFYLIIGEGAYLVANAILTIVPIALTYLYPDEKPPNQQLLIYWGAFALLTLLDPSYHHVKGYYFVKVLLLSLLFLRPFNGADRILQHIQQTSQEQCSDEISRESRSHQGIFTKDEIREMERKSVGKKSPPPEPPESTFSREQSKSAIVREKAESSVAQRSKPVENDRYSVTNLSLSNEPNRREHNEDVERVNAAKSASEKIAATSSSSTSLLGSANAYDLCFEPSHHLVFNAPFNDHNLTHTIRVRNTSSRTIAFAVKSNAIQRLSVQPSSGILKPLETLDVAVTVKQFEFDEKMIANNDRIKFEYVYCSPETNKFSHNLLQKDCIGDLRGHKNIYIRYNP</sequence>
<evidence type="ECO:0000256" key="5">
    <source>
        <dbReference type="ARBA" id="ARBA00037744"/>
    </source>
</evidence>
<evidence type="ECO:0000256" key="4">
    <source>
        <dbReference type="ARBA" id="ARBA00023273"/>
    </source>
</evidence>
<evidence type="ECO:0000256" key="6">
    <source>
        <dbReference type="ARBA" id="ARBA00037818"/>
    </source>
</evidence>
<dbReference type="STRING" id="6265.A0A0B2VH50"/>